<proteinExistence type="predicted"/>
<feature type="domain" description="Mycothiol-dependent maleylpyruvate isomerase metal-binding" evidence="1">
    <location>
        <begin position="143"/>
        <end position="261"/>
    </location>
</feature>
<evidence type="ECO:0000259" key="2">
    <source>
        <dbReference type="Pfam" id="PF14534"/>
    </source>
</evidence>
<dbReference type="Pfam" id="PF11716">
    <property type="entry name" value="MDMPI_N"/>
    <property type="match status" value="1"/>
</dbReference>
<dbReference type="Gene3D" id="3.10.450.50">
    <property type="match status" value="1"/>
</dbReference>
<dbReference type="Proteomes" id="UP000620156">
    <property type="component" value="Unassembled WGS sequence"/>
</dbReference>
<protein>
    <recommendedName>
        <fullName evidence="5">TIGR03086 family protein</fullName>
    </recommendedName>
</protein>
<evidence type="ECO:0000313" key="4">
    <source>
        <dbReference type="Proteomes" id="UP000620156"/>
    </source>
</evidence>
<dbReference type="SUPFAM" id="SSF54427">
    <property type="entry name" value="NTF2-like"/>
    <property type="match status" value="1"/>
</dbReference>
<dbReference type="AlphaFoldDB" id="A0A918BAS4"/>
<name>A0A918BAS4_9ACTN</name>
<dbReference type="InterPro" id="IPR017520">
    <property type="entry name" value="CHP03086"/>
</dbReference>
<dbReference type="Gene3D" id="1.20.120.450">
    <property type="entry name" value="dinb family like domain"/>
    <property type="match status" value="1"/>
</dbReference>
<accession>A0A918BAS4</accession>
<reference evidence="3" key="2">
    <citation type="submission" date="2020-09" db="EMBL/GenBank/DDBJ databases">
        <authorList>
            <person name="Sun Q."/>
            <person name="Ohkuma M."/>
        </authorList>
    </citation>
    <scope>NUCLEOTIDE SEQUENCE</scope>
    <source>
        <strain evidence="3">JCM 3131</strain>
    </source>
</reference>
<feature type="domain" description="DUF4440" evidence="2">
    <location>
        <begin position="17"/>
        <end position="112"/>
    </location>
</feature>
<dbReference type="InterPro" id="IPR017517">
    <property type="entry name" value="Maleyloyr_isom"/>
</dbReference>
<reference evidence="3" key="1">
    <citation type="journal article" date="2014" name="Int. J. Syst. Evol. Microbiol.">
        <title>Complete genome sequence of Corynebacterium casei LMG S-19264T (=DSM 44701T), isolated from a smear-ripened cheese.</title>
        <authorList>
            <consortium name="US DOE Joint Genome Institute (JGI-PGF)"/>
            <person name="Walter F."/>
            <person name="Albersmeier A."/>
            <person name="Kalinowski J."/>
            <person name="Ruckert C."/>
        </authorList>
    </citation>
    <scope>NUCLEOTIDE SEQUENCE</scope>
    <source>
        <strain evidence="3">JCM 3131</strain>
    </source>
</reference>
<dbReference type="NCBIfam" id="TIGR03086">
    <property type="entry name" value="TIGR03086 family metal-binding protein"/>
    <property type="match status" value="1"/>
</dbReference>
<dbReference type="InterPro" id="IPR034660">
    <property type="entry name" value="DinB/YfiT-like"/>
</dbReference>
<evidence type="ECO:0008006" key="5">
    <source>
        <dbReference type="Google" id="ProtNLM"/>
    </source>
</evidence>
<dbReference type="GO" id="GO:0046872">
    <property type="term" value="F:metal ion binding"/>
    <property type="evidence" value="ECO:0007669"/>
    <property type="project" value="InterPro"/>
</dbReference>
<dbReference type="Pfam" id="PF14534">
    <property type="entry name" value="DUF4440"/>
    <property type="match status" value="1"/>
</dbReference>
<keyword evidence="4" id="KW-1185">Reference proteome</keyword>
<dbReference type="SUPFAM" id="SSF109854">
    <property type="entry name" value="DinB/YfiT-like putative metalloenzymes"/>
    <property type="match status" value="1"/>
</dbReference>
<evidence type="ECO:0000259" key="1">
    <source>
        <dbReference type="Pfam" id="PF11716"/>
    </source>
</evidence>
<dbReference type="NCBIfam" id="TIGR03083">
    <property type="entry name" value="maleylpyruvate isomerase family mycothiol-dependent enzyme"/>
    <property type="match status" value="1"/>
</dbReference>
<dbReference type="InterPro" id="IPR027843">
    <property type="entry name" value="DUF4440"/>
</dbReference>
<dbReference type="EMBL" id="BMQK01000002">
    <property type="protein sequence ID" value="GGQ45714.1"/>
    <property type="molecule type" value="Genomic_DNA"/>
</dbReference>
<dbReference type="InterPro" id="IPR024344">
    <property type="entry name" value="MDMPI_metal-binding"/>
</dbReference>
<comment type="caution">
    <text evidence="3">The sequence shown here is derived from an EMBL/GenBank/DDBJ whole genome shotgun (WGS) entry which is preliminary data.</text>
</comment>
<dbReference type="RefSeq" id="WP_308429781.1">
    <property type="nucleotide sequence ID" value="NZ_BMQK01000002.1"/>
</dbReference>
<dbReference type="InterPro" id="IPR032710">
    <property type="entry name" value="NTF2-like_dom_sf"/>
</dbReference>
<organism evidence="3 4">
    <name type="scientific">Streptomyces ruber</name>
    <dbReference type="NCBI Taxonomy" id="83378"/>
    <lineage>
        <taxon>Bacteria</taxon>
        <taxon>Bacillati</taxon>
        <taxon>Actinomycetota</taxon>
        <taxon>Actinomycetes</taxon>
        <taxon>Kitasatosporales</taxon>
        <taxon>Streptomycetaceae</taxon>
        <taxon>Streptomyces</taxon>
    </lineage>
</organism>
<evidence type="ECO:0000313" key="3">
    <source>
        <dbReference type="EMBL" id="GGQ45714.1"/>
    </source>
</evidence>
<sequence length="324" mass="34791">MADTGDAAVEAAIEGELRLLDPEVCRSPGLVEALLHPEFEEFGASGRRWDRAAILAALTDPAGPLRRPATTSRIRGVRLAPDLVHLTYDSESGGRWAHRSSLWRRTGDGWRLYFHQGTPFDPAREARSVAVMSDGQSISELLEAASARAVPVVRGVPDERLGGPTPCAEYSVRELVGHLTHVVVGFQAYAAKGEADFAVTPDYVGEDPGWRERFAAEAGRLVEAWAAPGAEEGTAGRTGLPARTLGHMVLLDLLVHAWDLAVATGQDFEPDPSVVELLTPVVEQMAPTAREWKAFGAPAPVPDGATAFERLLATTGRDPRRGTP</sequence>
<gene>
    <name evidence="3" type="ORF">GCM10010145_13020</name>
</gene>